<dbReference type="AlphaFoldDB" id="A0AAU6Q802"/>
<organism evidence="1">
    <name type="scientific">Deinococcus sp. VB142</name>
    <dbReference type="NCBI Taxonomy" id="3112952"/>
    <lineage>
        <taxon>Bacteria</taxon>
        <taxon>Thermotogati</taxon>
        <taxon>Deinococcota</taxon>
        <taxon>Deinococci</taxon>
        <taxon>Deinococcales</taxon>
        <taxon>Deinococcaceae</taxon>
        <taxon>Deinococcus</taxon>
    </lineage>
</organism>
<dbReference type="EMBL" id="CP149785">
    <property type="protein sequence ID" value="WYF46759.1"/>
    <property type="molecule type" value="Genomic_DNA"/>
</dbReference>
<gene>
    <name evidence="1" type="ORF">WDJ50_18520</name>
</gene>
<sequence>MRKLLYVVDGVVIYGTRILGAEAESLDADTVELTLKRAQGGAVVFLKDAVVNGVHAKVVGFPFDLISVQGLPEGAVYGDEDHGISPLDS</sequence>
<proteinExistence type="predicted"/>
<name>A0AAU6Q802_9DEIO</name>
<keyword evidence="1" id="KW-0614">Plasmid</keyword>
<accession>A0AAU6Q802</accession>
<protein>
    <submittedName>
        <fullName evidence="1">Uncharacterized protein</fullName>
    </submittedName>
</protein>
<reference evidence="1" key="1">
    <citation type="submission" date="2024-03" db="EMBL/GenBank/DDBJ databases">
        <title>Deinococcus weizhi sp. nov., isolated from human skin.</title>
        <authorList>
            <person name="Wei Z."/>
            <person name="Tian F."/>
            <person name="Yang C."/>
            <person name="Xin L.T."/>
            <person name="Wen Z.J."/>
            <person name="Lan K.C."/>
            <person name="Yu L."/>
            <person name="Zhe W."/>
            <person name="Dan F.D."/>
            <person name="Jun W."/>
            <person name="Rui Z."/>
            <person name="Yong X.J."/>
            <person name="Ting Y."/>
            <person name="Wei X."/>
            <person name="Xu Z.G."/>
            <person name="Xin Z."/>
            <person name="Dong F.G."/>
            <person name="Ni X.M."/>
            <person name="Zheng M.G."/>
            <person name="Chun Y."/>
            <person name="Qian W.X."/>
        </authorList>
    </citation>
    <scope>NUCLEOTIDE SEQUENCE</scope>
    <source>
        <strain evidence="1">VB142</strain>
        <plasmid evidence="1">p2</plasmid>
    </source>
</reference>
<evidence type="ECO:0000313" key="1">
    <source>
        <dbReference type="EMBL" id="WYF46759.1"/>
    </source>
</evidence>
<geneLocation type="plasmid" evidence="1">
    <name>p2</name>
</geneLocation>
<dbReference type="RefSeq" id="WP_339098266.1">
    <property type="nucleotide sequence ID" value="NZ_CP149785.1"/>
</dbReference>